<evidence type="ECO:0000313" key="2">
    <source>
        <dbReference type="Proteomes" id="UP000319210"/>
    </source>
</evidence>
<accession>A0A4Y3RAN6</accession>
<name>A0A4Y3RAN6_STRCI</name>
<keyword evidence="2" id="KW-1185">Reference proteome</keyword>
<proteinExistence type="predicted"/>
<evidence type="ECO:0000313" key="1">
    <source>
        <dbReference type="EMBL" id="GEB53747.1"/>
    </source>
</evidence>
<reference evidence="1 2" key="1">
    <citation type="submission" date="2019-06" db="EMBL/GenBank/DDBJ databases">
        <title>Whole genome shotgun sequence of Streptomyces cacaoi subsp. cacaoi NBRC 12748.</title>
        <authorList>
            <person name="Hosoyama A."/>
            <person name="Uohara A."/>
            <person name="Ohji S."/>
            <person name="Ichikawa N."/>
        </authorList>
    </citation>
    <scope>NUCLEOTIDE SEQUENCE [LARGE SCALE GENOMIC DNA]</scope>
    <source>
        <strain evidence="1 2">NBRC 12748</strain>
    </source>
</reference>
<dbReference type="AlphaFoldDB" id="A0A4Y3RAN6"/>
<sequence length="100" mass="10646">MVAVEPQIPLGRLLARGAARPAVAPVHVAPPVACDVLRGAAYTRRRPRDAHVPGVQLPGLEGGLPTAAVRPGPRGSVDRWYEMVGIFSGRLYPDRVPVSH</sequence>
<gene>
    <name evidence="1" type="ORF">SCA03_62980</name>
</gene>
<dbReference type="EMBL" id="BJMM01000062">
    <property type="protein sequence ID" value="GEB53747.1"/>
    <property type="molecule type" value="Genomic_DNA"/>
</dbReference>
<comment type="caution">
    <text evidence="1">The sequence shown here is derived from an EMBL/GenBank/DDBJ whole genome shotgun (WGS) entry which is preliminary data.</text>
</comment>
<protein>
    <submittedName>
        <fullName evidence="1">Uncharacterized protein</fullName>
    </submittedName>
</protein>
<dbReference type="Proteomes" id="UP000319210">
    <property type="component" value="Unassembled WGS sequence"/>
</dbReference>
<organism evidence="1 2">
    <name type="scientific">Streptomyces cacaoi</name>
    <dbReference type="NCBI Taxonomy" id="1898"/>
    <lineage>
        <taxon>Bacteria</taxon>
        <taxon>Bacillati</taxon>
        <taxon>Actinomycetota</taxon>
        <taxon>Actinomycetes</taxon>
        <taxon>Kitasatosporales</taxon>
        <taxon>Streptomycetaceae</taxon>
        <taxon>Streptomyces</taxon>
    </lineage>
</organism>